<evidence type="ECO:0000259" key="1">
    <source>
        <dbReference type="Pfam" id="PF01323"/>
    </source>
</evidence>
<dbReference type="Proteomes" id="UP000627446">
    <property type="component" value="Unassembled WGS sequence"/>
</dbReference>
<dbReference type="EMBL" id="JACOFZ010000002">
    <property type="protein sequence ID" value="MBC3881667.1"/>
    <property type="molecule type" value="Genomic_DNA"/>
</dbReference>
<dbReference type="PANTHER" id="PTHR13887:SF54">
    <property type="entry name" value="DSBA FAMILY PROTEIN"/>
    <property type="match status" value="1"/>
</dbReference>
<sequence>MSNKFLYIADPMCSWCYGFSLELSKLLETLPGAQLDIVLGGLRAYNTEVMDDDTRQMILSHWQKVADVSGLPFDMTGMNKPGFIYNTEPACRAVVTAKLLADDGDAGDLLRVFRAIQHAFYAEAKDVTNETVLAEICVEALNQDGAGAYDIESYLETLQSPSTHDETRQHFEQIQRWGIRGYPVLCVVKENGLHMIASGYTKLENLQQALKDLEKSV</sequence>
<feature type="domain" description="DSBA-like thioredoxin" evidence="1">
    <location>
        <begin position="10"/>
        <end position="211"/>
    </location>
</feature>
<dbReference type="CDD" id="cd03025">
    <property type="entry name" value="DsbA_FrnE_like"/>
    <property type="match status" value="1"/>
</dbReference>
<reference evidence="2" key="1">
    <citation type="submission" date="2020-08" db="EMBL/GenBank/DDBJ databases">
        <title>Novel species isolated from subtropical streams in China.</title>
        <authorList>
            <person name="Lu H."/>
        </authorList>
    </citation>
    <scope>NUCLEOTIDE SEQUENCE</scope>
    <source>
        <strain evidence="2">LX22W</strain>
    </source>
</reference>
<dbReference type="AlphaFoldDB" id="A0A923HMB0"/>
<dbReference type="InterPro" id="IPR001853">
    <property type="entry name" value="DSBA-like_thioredoxin_dom"/>
</dbReference>
<organism evidence="2 3">
    <name type="scientific">Undibacterium nitidum</name>
    <dbReference type="NCBI Taxonomy" id="2762298"/>
    <lineage>
        <taxon>Bacteria</taxon>
        <taxon>Pseudomonadati</taxon>
        <taxon>Pseudomonadota</taxon>
        <taxon>Betaproteobacteria</taxon>
        <taxon>Burkholderiales</taxon>
        <taxon>Oxalobacteraceae</taxon>
        <taxon>Undibacterium</taxon>
    </lineage>
</organism>
<dbReference type="RefSeq" id="WP_186915843.1">
    <property type="nucleotide sequence ID" value="NZ_JACOFZ010000002.1"/>
</dbReference>
<gene>
    <name evidence="2" type="ORF">H8K36_09810</name>
</gene>
<dbReference type="Gene3D" id="3.40.30.10">
    <property type="entry name" value="Glutaredoxin"/>
    <property type="match status" value="1"/>
</dbReference>
<evidence type="ECO:0000313" key="3">
    <source>
        <dbReference type="Proteomes" id="UP000627446"/>
    </source>
</evidence>
<name>A0A923HMB0_9BURK</name>
<dbReference type="Gene3D" id="1.10.472.60">
    <property type="entry name" value="putative protein disulfide isomerase domain"/>
    <property type="match status" value="1"/>
</dbReference>
<accession>A0A923HMB0</accession>
<protein>
    <submittedName>
        <fullName evidence="2">DsbA family protein</fullName>
    </submittedName>
</protein>
<dbReference type="InterPro" id="IPR036249">
    <property type="entry name" value="Thioredoxin-like_sf"/>
</dbReference>
<evidence type="ECO:0000313" key="2">
    <source>
        <dbReference type="EMBL" id="MBC3881667.1"/>
    </source>
</evidence>
<dbReference type="Pfam" id="PF01323">
    <property type="entry name" value="DSBA"/>
    <property type="match status" value="1"/>
</dbReference>
<keyword evidence="3" id="KW-1185">Reference proteome</keyword>
<dbReference type="GO" id="GO:0016491">
    <property type="term" value="F:oxidoreductase activity"/>
    <property type="evidence" value="ECO:0007669"/>
    <property type="project" value="InterPro"/>
</dbReference>
<dbReference type="PANTHER" id="PTHR13887">
    <property type="entry name" value="GLUTATHIONE S-TRANSFERASE KAPPA"/>
    <property type="match status" value="1"/>
</dbReference>
<proteinExistence type="predicted"/>
<comment type="caution">
    <text evidence="2">The sequence shown here is derived from an EMBL/GenBank/DDBJ whole genome shotgun (WGS) entry which is preliminary data.</text>
</comment>
<dbReference type="SUPFAM" id="SSF52833">
    <property type="entry name" value="Thioredoxin-like"/>
    <property type="match status" value="1"/>
</dbReference>